<evidence type="ECO:0000256" key="1">
    <source>
        <dbReference type="SAM" id="MobiDB-lite"/>
    </source>
</evidence>
<gene>
    <name evidence="2" type="ORF">Vau01_011580</name>
</gene>
<feature type="region of interest" description="Disordered" evidence="1">
    <location>
        <begin position="43"/>
        <end position="67"/>
    </location>
</feature>
<comment type="caution">
    <text evidence="2">The sequence shown here is derived from an EMBL/GenBank/DDBJ whole genome shotgun (WGS) entry which is preliminary data.</text>
</comment>
<reference evidence="2" key="1">
    <citation type="submission" date="2021-01" db="EMBL/GenBank/DDBJ databases">
        <title>Whole genome shotgun sequence of Virgisporangium aurantiacum NBRC 16421.</title>
        <authorList>
            <person name="Komaki H."/>
            <person name="Tamura T."/>
        </authorList>
    </citation>
    <scope>NUCLEOTIDE SEQUENCE</scope>
    <source>
        <strain evidence="2">NBRC 16421</strain>
    </source>
</reference>
<proteinExistence type="predicted"/>
<organism evidence="2 3">
    <name type="scientific">Virgisporangium aurantiacum</name>
    <dbReference type="NCBI Taxonomy" id="175570"/>
    <lineage>
        <taxon>Bacteria</taxon>
        <taxon>Bacillati</taxon>
        <taxon>Actinomycetota</taxon>
        <taxon>Actinomycetes</taxon>
        <taxon>Micromonosporales</taxon>
        <taxon>Micromonosporaceae</taxon>
        <taxon>Virgisporangium</taxon>
    </lineage>
</organism>
<keyword evidence="3" id="KW-1185">Reference proteome</keyword>
<dbReference type="EMBL" id="BOPG01000009">
    <property type="protein sequence ID" value="GIJ53642.1"/>
    <property type="molecule type" value="Genomic_DNA"/>
</dbReference>
<accession>A0A8J3YZL3</accession>
<evidence type="ECO:0000313" key="3">
    <source>
        <dbReference type="Proteomes" id="UP000612585"/>
    </source>
</evidence>
<protein>
    <submittedName>
        <fullName evidence="2">Uncharacterized protein</fullName>
    </submittedName>
</protein>
<dbReference type="AlphaFoldDB" id="A0A8J3YZL3"/>
<name>A0A8J3YZL3_9ACTN</name>
<dbReference type="Proteomes" id="UP000612585">
    <property type="component" value="Unassembled WGS sequence"/>
</dbReference>
<sequence>MCIGRGLARIHRPGSSARITEPVHRYLEGRVRAMPPTVRQAIHRSLNGRDTRAVRGGLPDPGRSRPP</sequence>
<evidence type="ECO:0000313" key="2">
    <source>
        <dbReference type="EMBL" id="GIJ53642.1"/>
    </source>
</evidence>